<name>A0ABQ5D1V4_9ASTR</name>
<keyword evidence="2" id="KW-1185">Reference proteome</keyword>
<dbReference type="Proteomes" id="UP001151760">
    <property type="component" value="Unassembled WGS sequence"/>
</dbReference>
<proteinExistence type="predicted"/>
<dbReference type="EMBL" id="BQNB010014655">
    <property type="protein sequence ID" value="GJT30804.1"/>
    <property type="molecule type" value="Genomic_DNA"/>
</dbReference>
<organism evidence="1 2">
    <name type="scientific">Tanacetum coccineum</name>
    <dbReference type="NCBI Taxonomy" id="301880"/>
    <lineage>
        <taxon>Eukaryota</taxon>
        <taxon>Viridiplantae</taxon>
        <taxon>Streptophyta</taxon>
        <taxon>Embryophyta</taxon>
        <taxon>Tracheophyta</taxon>
        <taxon>Spermatophyta</taxon>
        <taxon>Magnoliopsida</taxon>
        <taxon>eudicotyledons</taxon>
        <taxon>Gunneridae</taxon>
        <taxon>Pentapetalae</taxon>
        <taxon>asterids</taxon>
        <taxon>campanulids</taxon>
        <taxon>Asterales</taxon>
        <taxon>Asteraceae</taxon>
        <taxon>Asteroideae</taxon>
        <taxon>Anthemideae</taxon>
        <taxon>Anthemidinae</taxon>
        <taxon>Tanacetum</taxon>
    </lineage>
</organism>
<gene>
    <name evidence="1" type="ORF">Tco_0911079</name>
</gene>
<evidence type="ECO:0000313" key="2">
    <source>
        <dbReference type="Proteomes" id="UP001151760"/>
    </source>
</evidence>
<protein>
    <recommendedName>
        <fullName evidence="3">RNA-directed DNA polymerase, eukaryota, reverse transcriptase zinc-binding domain protein</fullName>
    </recommendedName>
</protein>
<accession>A0ABQ5D1V4</accession>
<reference evidence="1" key="2">
    <citation type="submission" date="2022-01" db="EMBL/GenBank/DDBJ databases">
        <authorList>
            <person name="Yamashiro T."/>
            <person name="Shiraishi A."/>
            <person name="Satake H."/>
            <person name="Nakayama K."/>
        </authorList>
    </citation>
    <scope>NUCLEOTIDE SEQUENCE</scope>
</reference>
<evidence type="ECO:0000313" key="1">
    <source>
        <dbReference type="EMBL" id="GJT30804.1"/>
    </source>
</evidence>
<comment type="caution">
    <text evidence="1">The sequence shown here is derived from an EMBL/GenBank/DDBJ whole genome shotgun (WGS) entry which is preliminary data.</text>
</comment>
<reference evidence="1" key="1">
    <citation type="journal article" date="2022" name="Int. J. Mol. Sci.">
        <title>Draft Genome of Tanacetum Coccineum: Genomic Comparison of Closely Related Tanacetum-Family Plants.</title>
        <authorList>
            <person name="Yamashiro T."/>
            <person name="Shiraishi A."/>
            <person name="Nakayama K."/>
            <person name="Satake H."/>
        </authorList>
    </citation>
    <scope>NUCLEOTIDE SEQUENCE</scope>
</reference>
<sequence>MLSNLHNRVDLLRKELDETQKAIDKDPHNLDLREEHAHYLLAFKEAYLDEERFFRQKSKIEWLKAGDSNTDYFHKIVKSKCARNRIEMVRDASNIIYEGNAVAGAFVSHYENFLRLEGSCKT</sequence>
<evidence type="ECO:0008006" key="3">
    <source>
        <dbReference type="Google" id="ProtNLM"/>
    </source>
</evidence>